<evidence type="ECO:0000256" key="1">
    <source>
        <dbReference type="ARBA" id="ARBA00006596"/>
    </source>
</evidence>
<protein>
    <recommendedName>
        <fullName evidence="6">Iron hydrogenase large subunit C-terminal domain-containing protein</fullName>
    </recommendedName>
</protein>
<evidence type="ECO:0000313" key="7">
    <source>
        <dbReference type="EMBL" id="CAE4577691.1"/>
    </source>
</evidence>
<feature type="domain" description="Iron hydrogenase large subunit C-terminal" evidence="6">
    <location>
        <begin position="277"/>
        <end position="480"/>
    </location>
</feature>
<dbReference type="InterPro" id="IPR050340">
    <property type="entry name" value="Cytosolic_Fe-S_CAF"/>
</dbReference>
<dbReference type="EMBL" id="HBNR01025640">
    <property type="protein sequence ID" value="CAE4577691.1"/>
    <property type="molecule type" value="Transcribed_RNA"/>
</dbReference>
<keyword evidence="2" id="KW-0004">4Fe-4S</keyword>
<dbReference type="GO" id="GO:0051539">
    <property type="term" value="F:4 iron, 4 sulfur cluster binding"/>
    <property type="evidence" value="ECO:0007669"/>
    <property type="project" value="UniProtKB-KW"/>
</dbReference>
<evidence type="ECO:0000256" key="3">
    <source>
        <dbReference type="ARBA" id="ARBA00022723"/>
    </source>
</evidence>
<dbReference type="GO" id="GO:0046872">
    <property type="term" value="F:metal ion binding"/>
    <property type="evidence" value="ECO:0007669"/>
    <property type="project" value="UniProtKB-KW"/>
</dbReference>
<evidence type="ECO:0000256" key="2">
    <source>
        <dbReference type="ARBA" id="ARBA00022485"/>
    </source>
</evidence>
<evidence type="ECO:0000259" key="6">
    <source>
        <dbReference type="Pfam" id="PF02906"/>
    </source>
</evidence>
<dbReference type="SUPFAM" id="SSF53920">
    <property type="entry name" value="Fe-only hydrogenase"/>
    <property type="match status" value="1"/>
</dbReference>
<dbReference type="AlphaFoldDB" id="A0A7S4QCL7"/>
<dbReference type="InterPro" id="IPR009016">
    <property type="entry name" value="Fe_hydrogenase"/>
</dbReference>
<dbReference type="FunFam" id="3.30.70.20:FF:000042">
    <property type="entry name" value="Cytosolic Fe-S cluster assembly factor NAR1"/>
    <property type="match status" value="1"/>
</dbReference>
<dbReference type="Pfam" id="PF02906">
    <property type="entry name" value="Fe_hyd_lg_C"/>
    <property type="match status" value="2"/>
</dbReference>
<gene>
    <name evidence="7" type="ORF">AMON00008_LOCUS17273</name>
</gene>
<keyword evidence="3" id="KW-0479">Metal-binding</keyword>
<dbReference type="Gene3D" id="3.40.950.10">
    <property type="entry name" value="Fe-only Hydrogenase (Larger Subunit), Chain L, domain 3"/>
    <property type="match status" value="1"/>
</dbReference>
<organism evidence="7">
    <name type="scientific">Alexandrium monilatum</name>
    <dbReference type="NCBI Taxonomy" id="311494"/>
    <lineage>
        <taxon>Eukaryota</taxon>
        <taxon>Sar</taxon>
        <taxon>Alveolata</taxon>
        <taxon>Dinophyceae</taxon>
        <taxon>Gonyaulacales</taxon>
        <taxon>Pyrocystaceae</taxon>
        <taxon>Alexandrium</taxon>
    </lineage>
</organism>
<accession>A0A7S4QCL7</accession>
<keyword evidence="4" id="KW-0408">Iron</keyword>
<sequence>MAFSGGVKLGDLDDFISPSQECVKPLIQAAEGGSAKLDKNDSQALAKVPEVAPLVQKPNLIKSKKSAKDPKAEIGQVSLSDCLACSGCVTSAETVLLQEQSGSEFLKRVASSRLTVVSIFGEARTSLAQHCGVSPLLTMQRVASVLHRLGANYVLEGSAAEAIALLEGKAEFVRRFREANGSRGASGAAPLPLLTSHCPGWTCYAEKVVDPAVMPHLSPLRPPQQVQGRLVKSCLLEAHNRRLLHGWWRAQSPLFAAELWWRRSAWTAQADMPEPLGPGDVYHVSVQPCFDRKIEASRPHFQVTDGSGIREVDTVLTTTEILELAQGAAGDAVPEVPPGASAAEVLAAAGPCLLDGQVLTDLLLGDLRDRQPQPLLCAVRANAGSGGFIEHVFREAASELFRISLDRPLEFQTRQNEDMREVSLREPGTDRLLLRFVAAHGFRNIQNVIRRITKMGVDPSKECGHFVEIMACPGGCLNGGGQIPAPKKEGTGTAQLERRQRLEELEAILHSGDGVAVLPPAEHPLVLPLYRYIVARAGGGLDTEERCIAAACAPQGRQELLGQLVGSAGVRSWLSADWRSLKVDSEGKPIVGTSALKW</sequence>
<evidence type="ECO:0000256" key="5">
    <source>
        <dbReference type="ARBA" id="ARBA00023014"/>
    </source>
</evidence>
<dbReference type="PANTHER" id="PTHR11615">
    <property type="entry name" value="NITRATE, FORMATE, IRON DEHYDROGENASE"/>
    <property type="match status" value="1"/>
</dbReference>
<keyword evidence="5" id="KW-0411">Iron-sulfur</keyword>
<dbReference type="Gene3D" id="3.40.50.1780">
    <property type="match status" value="1"/>
</dbReference>
<dbReference type="InterPro" id="IPR004108">
    <property type="entry name" value="Fe_hydrogenase_lsu_C"/>
</dbReference>
<evidence type="ECO:0000256" key="4">
    <source>
        <dbReference type="ARBA" id="ARBA00023004"/>
    </source>
</evidence>
<proteinExistence type="inferred from homology"/>
<comment type="similarity">
    <text evidence="1">Belongs to the NARF family.</text>
</comment>
<feature type="domain" description="Iron hydrogenase large subunit C-terminal" evidence="6">
    <location>
        <begin position="116"/>
        <end position="236"/>
    </location>
</feature>
<name>A0A7S4QCL7_9DINO</name>
<reference evidence="7" key="1">
    <citation type="submission" date="2021-01" db="EMBL/GenBank/DDBJ databases">
        <authorList>
            <person name="Corre E."/>
            <person name="Pelletier E."/>
            <person name="Niang G."/>
            <person name="Scheremetjew M."/>
            <person name="Finn R."/>
            <person name="Kale V."/>
            <person name="Holt S."/>
            <person name="Cochrane G."/>
            <person name="Meng A."/>
            <person name="Brown T."/>
            <person name="Cohen L."/>
        </authorList>
    </citation>
    <scope>NUCLEOTIDE SEQUENCE</scope>
    <source>
        <strain evidence="7">CCMP3105</strain>
    </source>
</reference>